<dbReference type="PANTHER" id="PTHR43281">
    <property type="entry name" value="FARNESYL DIPHOSPHATE SYNTHASE"/>
    <property type="match status" value="1"/>
</dbReference>
<dbReference type="GO" id="GO:0016114">
    <property type="term" value="P:terpenoid biosynthetic process"/>
    <property type="evidence" value="ECO:0007669"/>
    <property type="project" value="UniProtKB-ARBA"/>
</dbReference>
<evidence type="ECO:0000256" key="4">
    <source>
        <dbReference type="ARBA" id="ARBA00022723"/>
    </source>
</evidence>
<keyword evidence="5" id="KW-0460">Magnesium</keyword>
<dbReference type="PANTHER" id="PTHR43281:SF1">
    <property type="entry name" value="FARNESYL DIPHOSPHATE SYNTHASE"/>
    <property type="match status" value="1"/>
</dbReference>
<dbReference type="SFLD" id="SFLDS00005">
    <property type="entry name" value="Isoprenoid_Synthase_Type_I"/>
    <property type="match status" value="1"/>
</dbReference>
<dbReference type="PROSITE" id="PS00444">
    <property type="entry name" value="POLYPRENYL_SYNTHASE_2"/>
    <property type="match status" value="1"/>
</dbReference>
<gene>
    <name evidence="8" type="ORF">ENT08_08605</name>
</gene>
<keyword evidence="6" id="KW-0414">Isoprene biosynthesis</keyword>
<comment type="cofactor">
    <cofactor evidence="1">
        <name>Mg(2+)</name>
        <dbReference type="ChEBI" id="CHEBI:18420"/>
    </cofactor>
</comment>
<evidence type="ECO:0000256" key="6">
    <source>
        <dbReference type="ARBA" id="ARBA00023229"/>
    </source>
</evidence>
<dbReference type="PROSITE" id="PS00723">
    <property type="entry name" value="POLYPRENYL_SYNTHASE_1"/>
    <property type="match status" value="1"/>
</dbReference>
<dbReference type="AlphaFoldDB" id="A0A7V4LDL8"/>
<dbReference type="GO" id="GO:0004659">
    <property type="term" value="F:prenyltransferase activity"/>
    <property type="evidence" value="ECO:0007669"/>
    <property type="project" value="InterPro"/>
</dbReference>
<dbReference type="SUPFAM" id="SSF48576">
    <property type="entry name" value="Terpenoid synthases"/>
    <property type="match status" value="1"/>
</dbReference>
<comment type="similarity">
    <text evidence="2 7">Belongs to the FPP/GGPP synthase family.</text>
</comment>
<accession>A0A7V4LDL8</accession>
<dbReference type="CDD" id="cd00685">
    <property type="entry name" value="Trans_IPPS_HT"/>
    <property type="match status" value="1"/>
</dbReference>
<dbReference type="FunFam" id="1.10.600.10:FF:000001">
    <property type="entry name" value="Geranylgeranyl diphosphate synthase"/>
    <property type="match status" value="1"/>
</dbReference>
<reference evidence="8" key="1">
    <citation type="journal article" date="2020" name="mSystems">
        <title>Genome- and Community-Level Interaction Insights into Carbon Utilization and Element Cycling Functions of Hydrothermarchaeota in Hydrothermal Sediment.</title>
        <authorList>
            <person name="Zhou Z."/>
            <person name="Liu Y."/>
            <person name="Xu W."/>
            <person name="Pan J."/>
            <person name="Luo Z.H."/>
            <person name="Li M."/>
        </authorList>
    </citation>
    <scope>NUCLEOTIDE SEQUENCE [LARGE SCALE GENOMIC DNA]</scope>
    <source>
        <strain evidence="8">SpSt-548</strain>
    </source>
</reference>
<keyword evidence="4" id="KW-0479">Metal-binding</keyword>
<sequence length="296" mass="31729">MDLKAYLEERRNLVNRALTGYLPRVRGPAFRVVEAMHYSLMAGGKRLRPILCLAGAEAVGGDAGEALPVACALEMIHTYSLIHDDLPAMDDDDLRRGRPTCHKEYDEATAILAGDGLLTEAFRIMAEAAPQFSGREALLLEIIQLIGQAAGYMGMVGGQMLDLLAEGRTINLKELALIHRMKTGALITAAVRAGGLVGGGTRKEITALTGFGEKFGLAFQITDDILDVEGDSAEMGKNAGADAKRQKATYPALAGMEQAKAWARQLVEEAVAELAPLGARTAPLQELARYLLARRA</sequence>
<evidence type="ECO:0000256" key="5">
    <source>
        <dbReference type="ARBA" id="ARBA00022842"/>
    </source>
</evidence>
<dbReference type="InterPro" id="IPR033749">
    <property type="entry name" value="Polyprenyl_synt_CS"/>
</dbReference>
<protein>
    <submittedName>
        <fullName evidence="8">Polyprenyl synthetase family protein</fullName>
    </submittedName>
</protein>
<dbReference type="GO" id="GO:0046872">
    <property type="term" value="F:metal ion binding"/>
    <property type="evidence" value="ECO:0007669"/>
    <property type="project" value="UniProtKB-KW"/>
</dbReference>
<dbReference type="NCBIfam" id="NF045485">
    <property type="entry name" value="FPPsyn"/>
    <property type="match status" value="1"/>
</dbReference>
<dbReference type="SFLD" id="SFLDG01017">
    <property type="entry name" value="Polyprenyl_Transferase_Like"/>
    <property type="match status" value="1"/>
</dbReference>
<dbReference type="EMBL" id="DSXI01000509">
    <property type="protein sequence ID" value="HGS05777.1"/>
    <property type="molecule type" value="Genomic_DNA"/>
</dbReference>
<proteinExistence type="inferred from homology"/>
<dbReference type="InterPro" id="IPR000092">
    <property type="entry name" value="Polyprenyl_synt"/>
</dbReference>
<organism evidence="8">
    <name type="scientific">Desulfobacca acetoxidans</name>
    <dbReference type="NCBI Taxonomy" id="60893"/>
    <lineage>
        <taxon>Bacteria</taxon>
        <taxon>Pseudomonadati</taxon>
        <taxon>Thermodesulfobacteriota</taxon>
        <taxon>Desulfobaccia</taxon>
        <taxon>Desulfobaccales</taxon>
        <taxon>Desulfobaccaceae</taxon>
        <taxon>Desulfobacca</taxon>
    </lineage>
</organism>
<dbReference type="Pfam" id="PF00348">
    <property type="entry name" value="polyprenyl_synt"/>
    <property type="match status" value="1"/>
</dbReference>
<evidence type="ECO:0000256" key="7">
    <source>
        <dbReference type="RuleBase" id="RU004466"/>
    </source>
</evidence>
<evidence type="ECO:0000256" key="1">
    <source>
        <dbReference type="ARBA" id="ARBA00001946"/>
    </source>
</evidence>
<comment type="caution">
    <text evidence="8">The sequence shown here is derived from an EMBL/GenBank/DDBJ whole genome shotgun (WGS) entry which is preliminary data.</text>
</comment>
<dbReference type="Gene3D" id="1.10.600.10">
    <property type="entry name" value="Farnesyl Diphosphate Synthase"/>
    <property type="match status" value="1"/>
</dbReference>
<evidence type="ECO:0000256" key="2">
    <source>
        <dbReference type="ARBA" id="ARBA00006706"/>
    </source>
</evidence>
<evidence type="ECO:0000313" key="8">
    <source>
        <dbReference type="EMBL" id="HGS05777.1"/>
    </source>
</evidence>
<dbReference type="GO" id="GO:0005737">
    <property type="term" value="C:cytoplasm"/>
    <property type="evidence" value="ECO:0007669"/>
    <property type="project" value="UniProtKB-ARBA"/>
</dbReference>
<keyword evidence="3 7" id="KW-0808">Transferase</keyword>
<dbReference type="InterPro" id="IPR008949">
    <property type="entry name" value="Isoprenoid_synthase_dom_sf"/>
</dbReference>
<dbReference type="InterPro" id="IPR053378">
    <property type="entry name" value="Prenyl_diphosphate_synthase"/>
</dbReference>
<evidence type="ECO:0000256" key="3">
    <source>
        <dbReference type="ARBA" id="ARBA00022679"/>
    </source>
</evidence>
<name>A0A7V4LDL8_9BACT</name>